<dbReference type="Pfam" id="PF24585">
    <property type="entry name" value="YunG"/>
    <property type="match status" value="1"/>
</dbReference>
<accession>A0A1C7NTH9</accession>
<dbReference type="PATRIC" id="fig|1612624.7.peg.3965"/>
<protein>
    <submittedName>
        <fullName evidence="1">Uncharacterized protein</fullName>
    </submittedName>
</protein>
<dbReference type="Proteomes" id="UP000093111">
    <property type="component" value="Unassembled WGS sequence"/>
</dbReference>
<gene>
    <name evidence="1" type="ORF">ADU59_28910</name>
</gene>
<name>A0A1C7NTH9_9HYPH</name>
<dbReference type="InterPro" id="IPR056238">
    <property type="entry name" value="YunG-like"/>
</dbReference>
<proteinExistence type="predicted"/>
<organism evidence="1 2">
    <name type="scientific">Pararhizobium polonicum</name>
    <dbReference type="NCBI Taxonomy" id="1612624"/>
    <lineage>
        <taxon>Bacteria</taxon>
        <taxon>Pseudomonadati</taxon>
        <taxon>Pseudomonadota</taxon>
        <taxon>Alphaproteobacteria</taxon>
        <taxon>Hyphomicrobiales</taxon>
        <taxon>Rhizobiaceae</taxon>
        <taxon>Rhizobium/Agrobacterium group</taxon>
        <taxon>Pararhizobium</taxon>
    </lineage>
</organism>
<sequence>MRDPLLERVQSALATAWSIETSSKWRPENPALGQCGVTALVVQDLLGGDILKTRFGDAWHFYNRIGGARLDFSALQFSSPVAYSDLDSGRDEALADTSPEQYRILRERLLKDLGADNAPGGFACFRMNDLRRTT</sequence>
<keyword evidence="2" id="KW-1185">Reference proteome</keyword>
<dbReference type="STRING" id="1612624.ADU59_28910"/>
<evidence type="ECO:0000313" key="2">
    <source>
        <dbReference type="Proteomes" id="UP000093111"/>
    </source>
</evidence>
<reference evidence="1 2" key="1">
    <citation type="journal article" date="2016" name="Syst. Appl. Microbiol.">
        <title>Pararhizobium polonicum sp. nov. isolated from tumors on stone fruit rootstocks.</title>
        <authorList>
            <person name="Pulawska J."/>
            <person name="Kuzmanovic N."/>
            <person name="Willems A."/>
            <person name="Pothier J.F."/>
        </authorList>
    </citation>
    <scope>NUCLEOTIDE SEQUENCE [LARGE SCALE GENOMIC DNA]</scope>
    <source>
        <strain evidence="1 2">F5.1</strain>
    </source>
</reference>
<dbReference type="RefSeq" id="WP_202970094.1">
    <property type="nucleotide sequence ID" value="NZ_LGLV01000026.1"/>
</dbReference>
<dbReference type="EMBL" id="LGLV01000026">
    <property type="protein sequence ID" value="OBZ92016.1"/>
    <property type="molecule type" value="Genomic_DNA"/>
</dbReference>
<evidence type="ECO:0000313" key="1">
    <source>
        <dbReference type="EMBL" id="OBZ92016.1"/>
    </source>
</evidence>
<dbReference type="AlphaFoldDB" id="A0A1C7NTH9"/>
<comment type="caution">
    <text evidence="1">The sequence shown here is derived from an EMBL/GenBank/DDBJ whole genome shotgun (WGS) entry which is preliminary data.</text>
</comment>